<reference evidence="2" key="1">
    <citation type="submission" date="2018-01" db="EMBL/GenBank/DDBJ databases">
        <title>An insight into the sialome of Amazonian anophelines.</title>
        <authorList>
            <person name="Ribeiro J.M."/>
            <person name="Scarpassa V."/>
            <person name="Calvo E."/>
        </authorList>
    </citation>
    <scope>NUCLEOTIDE SEQUENCE</scope>
    <source>
        <tissue evidence="2">Salivary glands</tissue>
    </source>
</reference>
<dbReference type="Gene3D" id="3.90.215.10">
    <property type="entry name" value="Gamma Fibrinogen, chain A, domain 1"/>
    <property type="match status" value="1"/>
</dbReference>
<accession>A0A2M3Z504</accession>
<dbReference type="PANTHER" id="PTHR19143">
    <property type="entry name" value="FIBRINOGEN/TENASCIN/ANGIOPOEITIN"/>
    <property type="match status" value="1"/>
</dbReference>
<dbReference type="InterPro" id="IPR002181">
    <property type="entry name" value="Fibrinogen_a/b/g_C_dom"/>
</dbReference>
<dbReference type="PANTHER" id="PTHR19143:SF444">
    <property type="entry name" value="PROTEIN SCABROUS"/>
    <property type="match status" value="1"/>
</dbReference>
<dbReference type="SMART" id="SM00186">
    <property type="entry name" value="FBG"/>
    <property type="match status" value="1"/>
</dbReference>
<protein>
    <submittedName>
        <fullName evidence="2">Putative ficolin</fullName>
    </submittedName>
</protein>
<dbReference type="Pfam" id="PF00147">
    <property type="entry name" value="Fibrinogen_C"/>
    <property type="match status" value="1"/>
</dbReference>
<dbReference type="SUPFAM" id="SSF56496">
    <property type="entry name" value="Fibrinogen C-terminal domain-like"/>
    <property type="match status" value="1"/>
</dbReference>
<dbReference type="InterPro" id="IPR050373">
    <property type="entry name" value="Fibrinogen_C-term_domain"/>
</dbReference>
<feature type="domain" description="Fibrinogen C-terminal" evidence="1">
    <location>
        <begin position="70"/>
        <end position="201"/>
    </location>
</feature>
<dbReference type="InterPro" id="IPR036056">
    <property type="entry name" value="Fibrinogen-like_C"/>
</dbReference>
<sequence>MEIKKRVLLIIFTVVAGGNFVLGQNEVDSRSDQLTAQLKDIQLQLLHFKNTVEKLNVEIDNIKTKLLPTPSCKRPISDCGEAEPWVSSVYALQLCSTPPQEVYCNQTFRNGGWLVVYSRNNGNVSNFNRSWESYKHGFGNPEGEYFIGLQYLHTLTYAVNYEVAFLLMRDGVENTVVYDEFSVGSELEEYRIKRIGKPMGSMRLFHADQSYYFHTTDRNHLPPVARATMEAEGCAFWFIDSEEPHDQSGFEQFCRDLKNLKIMVRKNKIVLPRGRKFD</sequence>
<dbReference type="EMBL" id="GGFM01002832">
    <property type="protein sequence ID" value="MBW23583.1"/>
    <property type="molecule type" value="Transcribed_RNA"/>
</dbReference>
<proteinExistence type="predicted"/>
<name>A0A2M3Z504_9DIPT</name>
<dbReference type="InterPro" id="IPR014716">
    <property type="entry name" value="Fibrinogen_a/b/g_C_1"/>
</dbReference>
<evidence type="ECO:0000313" key="2">
    <source>
        <dbReference type="EMBL" id="MBW23583.1"/>
    </source>
</evidence>
<dbReference type="GO" id="GO:0005615">
    <property type="term" value="C:extracellular space"/>
    <property type="evidence" value="ECO:0007669"/>
    <property type="project" value="TreeGrafter"/>
</dbReference>
<dbReference type="AlphaFoldDB" id="A0A2M3Z504"/>
<evidence type="ECO:0000259" key="1">
    <source>
        <dbReference type="PROSITE" id="PS51406"/>
    </source>
</evidence>
<organism evidence="2">
    <name type="scientific">Anopheles braziliensis</name>
    <dbReference type="NCBI Taxonomy" id="58242"/>
    <lineage>
        <taxon>Eukaryota</taxon>
        <taxon>Metazoa</taxon>
        <taxon>Ecdysozoa</taxon>
        <taxon>Arthropoda</taxon>
        <taxon>Hexapoda</taxon>
        <taxon>Insecta</taxon>
        <taxon>Pterygota</taxon>
        <taxon>Neoptera</taxon>
        <taxon>Endopterygota</taxon>
        <taxon>Diptera</taxon>
        <taxon>Nematocera</taxon>
        <taxon>Culicoidea</taxon>
        <taxon>Culicidae</taxon>
        <taxon>Anophelinae</taxon>
        <taxon>Anopheles</taxon>
    </lineage>
</organism>
<dbReference type="PROSITE" id="PS51406">
    <property type="entry name" value="FIBRINOGEN_C_2"/>
    <property type="match status" value="1"/>
</dbReference>